<dbReference type="AlphaFoldDB" id="A0A517TUV8"/>
<comment type="function">
    <text evidence="5">This is one of the proteins that binds to the 5S RNA in the ribosome where it forms part of the central protuberance.</text>
</comment>
<keyword evidence="4 5" id="KW-0687">Ribonucleoprotein</keyword>
<dbReference type="EMBL" id="CP036339">
    <property type="protein sequence ID" value="QDT72166.1"/>
    <property type="molecule type" value="Genomic_DNA"/>
</dbReference>
<dbReference type="Proteomes" id="UP000317909">
    <property type="component" value="Chromosome"/>
</dbReference>
<evidence type="ECO:0000256" key="1">
    <source>
        <dbReference type="ARBA" id="ARBA00022730"/>
    </source>
</evidence>
<feature type="domain" description="Large ribosomal subunit protein bL25 L25" evidence="7">
    <location>
        <begin position="5"/>
        <end position="88"/>
    </location>
</feature>
<dbReference type="GO" id="GO:0006412">
    <property type="term" value="P:translation"/>
    <property type="evidence" value="ECO:0007669"/>
    <property type="project" value="UniProtKB-UniRule"/>
</dbReference>
<evidence type="ECO:0000256" key="6">
    <source>
        <dbReference type="SAM" id="MobiDB-lite"/>
    </source>
</evidence>
<dbReference type="InterPro" id="IPR011035">
    <property type="entry name" value="Ribosomal_bL25/Gln-tRNA_synth"/>
</dbReference>
<evidence type="ECO:0000256" key="2">
    <source>
        <dbReference type="ARBA" id="ARBA00022884"/>
    </source>
</evidence>
<name>A0A517TUV8_9BACT</name>
<dbReference type="RefSeq" id="WP_145431760.1">
    <property type="nucleotide sequence ID" value="NZ_CP036339.1"/>
</dbReference>
<comment type="subunit">
    <text evidence="5">Part of the 50S ribosomal subunit; part of the 5S rRNA/L5/L18/L25 subcomplex. Contacts the 5S rRNA. Binds to the 5S rRNA independently of L5 and L18.</text>
</comment>
<dbReference type="Pfam" id="PF01386">
    <property type="entry name" value="Ribosomal_L25p"/>
    <property type="match status" value="1"/>
</dbReference>
<evidence type="ECO:0000256" key="3">
    <source>
        <dbReference type="ARBA" id="ARBA00022980"/>
    </source>
</evidence>
<evidence type="ECO:0000313" key="10">
    <source>
        <dbReference type="Proteomes" id="UP000317909"/>
    </source>
</evidence>
<evidence type="ECO:0000256" key="4">
    <source>
        <dbReference type="ARBA" id="ARBA00023274"/>
    </source>
</evidence>
<dbReference type="KEGG" id="llh:I41_13330"/>
<dbReference type="InterPro" id="IPR020057">
    <property type="entry name" value="Ribosomal_bL25_b-dom"/>
</dbReference>
<proteinExistence type="inferred from homology"/>
<dbReference type="InterPro" id="IPR029751">
    <property type="entry name" value="Ribosomal_L25_dom"/>
</dbReference>
<evidence type="ECO:0000256" key="5">
    <source>
        <dbReference type="HAMAP-Rule" id="MF_01334"/>
    </source>
</evidence>
<dbReference type="InterPro" id="IPR020056">
    <property type="entry name" value="Rbsml_bL25/Gln-tRNA_synth_N"/>
</dbReference>
<accession>A0A517TUV8</accession>
<dbReference type="OrthoDB" id="9790002at2"/>
<dbReference type="Gene3D" id="2.40.240.10">
    <property type="entry name" value="Ribosomal Protein L25, Chain P"/>
    <property type="match status" value="1"/>
</dbReference>
<dbReference type="NCBIfam" id="TIGR00731">
    <property type="entry name" value="bL25_bact_ctc"/>
    <property type="match status" value="1"/>
</dbReference>
<comment type="similarity">
    <text evidence="5">Belongs to the bacterial ribosomal protein bL25 family. CTC subfamily.</text>
</comment>
<reference evidence="9 10" key="1">
    <citation type="submission" date="2019-02" db="EMBL/GenBank/DDBJ databases">
        <title>Deep-cultivation of Planctomycetes and their phenomic and genomic characterization uncovers novel biology.</title>
        <authorList>
            <person name="Wiegand S."/>
            <person name="Jogler M."/>
            <person name="Boedeker C."/>
            <person name="Pinto D."/>
            <person name="Vollmers J."/>
            <person name="Rivas-Marin E."/>
            <person name="Kohn T."/>
            <person name="Peeters S.H."/>
            <person name="Heuer A."/>
            <person name="Rast P."/>
            <person name="Oberbeckmann S."/>
            <person name="Bunk B."/>
            <person name="Jeske O."/>
            <person name="Meyerdierks A."/>
            <person name="Storesund J.E."/>
            <person name="Kallscheuer N."/>
            <person name="Luecker S."/>
            <person name="Lage O.M."/>
            <person name="Pohl T."/>
            <person name="Merkel B.J."/>
            <person name="Hornburger P."/>
            <person name="Mueller R.-W."/>
            <person name="Bruemmer F."/>
            <person name="Labrenz M."/>
            <person name="Spormann A.M."/>
            <person name="Op den Camp H."/>
            <person name="Overmann J."/>
            <person name="Amann R."/>
            <person name="Jetten M.S.M."/>
            <person name="Mascher T."/>
            <person name="Medema M.H."/>
            <person name="Devos D.P."/>
            <person name="Kaster A.-K."/>
            <person name="Ovreas L."/>
            <person name="Rohde M."/>
            <person name="Galperin M.Y."/>
            <person name="Jogler C."/>
        </authorList>
    </citation>
    <scope>NUCLEOTIDE SEQUENCE [LARGE SCALE GENOMIC DNA]</scope>
    <source>
        <strain evidence="9 10">I41</strain>
    </source>
</reference>
<dbReference type="PANTHER" id="PTHR33284">
    <property type="entry name" value="RIBOSOMAL PROTEIN L25/GLN-TRNA SYNTHETASE, ANTI-CODON-BINDING DOMAIN-CONTAINING PROTEIN"/>
    <property type="match status" value="1"/>
</dbReference>
<keyword evidence="10" id="KW-1185">Reference proteome</keyword>
<keyword evidence="1 5" id="KW-0699">rRNA-binding</keyword>
<dbReference type="PANTHER" id="PTHR33284:SF1">
    <property type="entry name" value="RIBOSOMAL PROTEIN L25_GLN-TRNA SYNTHETASE, ANTI-CODON-BINDING DOMAIN-CONTAINING PROTEIN"/>
    <property type="match status" value="1"/>
</dbReference>
<gene>
    <name evidence="5 9" type="primary">rplY</name>
    <name evidence="5" type="synonym">ctc</name>
    <name evidence="9" type="ORF">I41_13330</name>
</gene>
<dbReference type="CDD" id="cd00495">
    <property type="entry name" value="Ribosomal_L25_TL5_CTC"/>
    <property type="match status" value="1"/>
</dbReference>
<evidence type="ECO:0000259" key="7">
    <source>
        <dbReference type="Pfam" id="PF01386"/>
    </source>
</evidence>
<dbReference type="HAMAP" id="MF_01334">
    <property type="entry name" value="Ribosomal_bL25_CTC"/>
    <property type="match status" value="1"/>
</dbReference>
<dbReference type="SUPFAM" id="SSF50715">
    <property type="entry name" value="Ribosomal protein L25-like"/>
    <property type="match status" value="1"/>
</dbReference>
<feature type="compositionally biased region" description="Basic and acidic residues" evidence="6">
    <location>
        <begin position="196"/>
        <end position="210"/>
    </location>
</feature>
<keyword evidence="3 5" id="KW-0689">Ribosomal protein</keyword>
<sequence>MSDTLQVEKRDFKGKRRNHRLRLEGKLPGIVYGHGEEPVSVIVPADQLRATIRHGHKVVELQGAATGQALLQNVEWDTFQQHLIHVDLLRVDASERVEVEVPLLIRGEAPGEHEGGVVEHIIHHVEIETSPLAIPDALHLSLKNLHLNQTLTLADIVDLPEGAKLITDPKTVAVTCHEPAAEVEEEAGAGAAEPEVIGRKAADDEEAEKK</sequence>
<dbReference type="InterPro" id="IPR037121">
    <property type="entry name" value="Ribosomal_bL25_C"/>
</dbReference>
<dbReference type="GO" id="GO:0008097">
    <property type="term" value="F:5S rRNA binding"/>
    <property type="evidence" value="ECO:0007669"/>
    <property type="project" value="InterPro"/>
</dbReference>
<evidence type="ECO:0000259" key="8">
    <source>
        <dbReference type="Pfam" id="PF14693"/>
    </source>
</evidence>
<dbReference type="GO" id="GO:0003735">
    <property type="term" value="F:structural constituent of ribosome"/>
    <property type="evidence" value="ECO:0007669"/>
    <property type="project" value="InterPro"/>
</dbReference>
<feature type="region of interest" description="Disordered" evidence="6">
    <location>
        <begin position="182"/>
        <end position="210"/>
    </location>
</feature>
<keyword evidence="2 5" id="KW-0694">RNA-binding</keyword>
<dbReference type="GO" id="GO:0022625">
    <property type="term" value="C:cytosolic large ribosomal subunit"/>
    <property type="evidence" value="ECO:0007669"/>
    <property type="project" value="TreeGrafter"/>
</dbReference>
<dbReference type="InterPro" id="IPR001021">
    <property type="entry name" value="Ribosomal_bL25_long"/>
</dbReference>
<dbReference type="InterPro" id="IPR020930">
    <property type="entry name" value="Ribosomal_uL5_bac-type"/>
</dbReference>
<organism evidence="9 10">
    <name type="scientific">Lacipirellula limnantheis</name>
    <dbReference type="NCBI Taxonomy" id="2528024"/>
    <lineage>
        <taxon>Bacteria</taxon>
        <taxon>Pseudomonadati</taxon>
        <taxon>Planctomycetota</taxon>
        <taxon>Planctomycetia</taxon>
        <taxon>Pirellulales</taxon>
        <taxon>Lacipirellulaceae</taxon>
        <taxon>Lacipirellula</taxon>
    </lineage>
</organism>
<feature type="domain" description="Large ribosomal subunit protein bL25 beta" evidence="8">
    <location>
        <begin position="97"/>
        <end position="179"/>
    </location>
</feature>
<dbReference type="Pfam" id="PF14693">
    <property type="entry name" value="Ribosomal_TL5_C"/>
    <property type="match status" value="1"/>
</dbReference>
<evidence type="ECO:0000313" key="9">
    <source>
        <dbReference type="EMBL" id="QDT72166.1"/>
    </source>
</evidence>
<dbReference type="Gene3D" id="2.170.120.20">
    <property type="entry name" value="Ribosomal protein L25, beta domain"/>
    <property type="match status" value="1"/>
</dbReference>
<protein>
    <recommendedName>
        <fullName evidence="5">Large ribosomal subunit protein bL25</fullName>
    </recommendedName>
    <alternativeName>
        <fullName evidence="5">General stress protein CTC</fullName>
    </alternativeName>
</protein>